<feature type="transmembrane region" description="Helical" evidence="1">
    <location>
        <begin position="12"/>
        <end position="30"/>
    </location>
</feature>
<feature type="transmembrane region" description="Helical" evidence="1">
    <location>
        <begin position="149"/>
        <end position="176"/>
    </location>
</feature>
<organism evidence="2 3">
    <name type="scientific">Acanthosepion pharaonis</name>
    <name type="common">Pharaoh cuttlefish</name>
    <name type="synonym">Sepia pharaonis</name>
    <dbReference type="NCBI Taxonomy" id="158019"/>
    <lineage>
        <taxon>Eukaryota</taxon>
        <taxon>Metazoa</taxon>
        <taxon>Spiralia</taxon>
        <taxon>Lophotrochozoa</taxon>
        <taxon>Mollusca</taxon>
        <taxon>Cephalopoda</taxon>
        <taxon>Coleoidea</taxon>
        <taxon>Decapodiformes</taxon>
        <taxon>Sepiida</taxon>
        <taxon>Sepiina</taxon>
        <taxon>Sepiidae</taxon>
        <taxon>Acanthosepion</taxon>
    </lineage>
</organism>
<evidence type="ECO:0000256" key="1">
    <source>
        <dbReference type="SAM" id="Phobius"/>
    </source>
</evidence>
<protein>
    <submittedName>
        <fullName evidence="2">Uncharacterized protein</fullName>
    </submittedName>
</protein>
<dbReference type="AlphaFoldDB" id="A0A812AM29"/>
<evidence type="ECO:0000313" key="3">
    <source>
        <dbReference type="Proteomes" id="UP000597762"/>
    </source>
</evidence>
<evidence type="ECO:0000313" key="2">
    <source>
        <dbReference type="EMBL" id="CAE1146732.1"/>
    </source>
</evidence>
<keyword evidence="3" id="KW-1185">Reference proteome</keyword>
<keyword evidence="1" id="KW-0812">Transmembrane</keyword>
<feature type="transmembrane region" description="Helical" evidence="1">
    <location>
        <begin position="115"/>
        <end position="137"/>
    </location>
</feature>
<comment type="caution">
    <text evidence="2">The sequence shown here is derived from an EMBL/GenBank/DDBJ whole genome shotgun (WGS) entry which is preliminary data.</text>
</comment>
<feature type="transmembrane region" description="Helical" evidence="1">
    <location>
        <begin position="36"/>
        <end position="57"/>
    </location>
</feature>
<dbReference type="Proteomes" id="UP000597762">
    <property type="component" value="Unassembled WGS sequence"/>
</dbReference>
<keyword evidence="1" id="KW-1133">Transmembrane helix</keyword>
<reference evidence="2" key="1">
    <citation type="submission" date="2021-01" db="EMBL/GenBank/DDBJ databases">
        <authorList>
            <person name="Li R."/>
            <person name="Bekaert M."/>
        </authorList>
    </citation>
    <scope>NUCLEOTIDE SEQUENCE</scope>
    <source>
        <strain evidence="2">Farmed</strain>
    </source>
</reference>
<sequence>MNRSFFSLSSIYFLNQLSFLFLFSFCLDLHEFLSFFLHVICSSFSSSSQICCSIFLLPLSSFSFLNLNVLLSLPPTGFFFLLSFSFPPTQIFANEIGPDLHLPLSSLSFLQSQNVFFPLSFFSSSSFSLFVCFAVSFSSFFSLFPQLKCFLLSLSSFFQSNFFFLSKCFFFLFLLSHFLLTPTHSLPFSLASNSNFLFLLSSSKLLFFLSLPPTLLLSLVSSNVSSFSCLQLQIGSFLQLFLLPLSSFLSFILKLSSSFLKSNSSSSFFFLFPQLFVQIFLLPSFFFLFSFFEIETQTQLLSLASNFFLFLLPLSSSLSSNSKSSLLLLPIQMTKILLCSSSNLQKKKLQMFSSSSFLFFFLQKFFKIPP</sequence>
<proteinExistence type="predicted"/>
<feature type="transmembrane region" description="Helical" evidence="1">
    <location>
        <begin position="268"/>
        <end position="288"/>
    </location>
</feature>
<feature type="transmembrane region" description="Helical" evidence="1">
    <location>
        <begin position="64"/>
        <end position="86"/>
    </location>
</feature>
<dbReference type="EMBL" id="CAHIKZ030000055">
    <property type="protein sequence ID" value="CAE1146732.1"/>
    <property type="molecule type" value="Genomic_DNA"/>
</dbReference>
<gene>
    <name evidence="2" type="ORF">SPHA_1917</name>
</gene>
<accession>A0A812AM29</accession>
<feature type="transmembrane region" description="Helical" evidence="1">
    <location>
        <begin position="232"/>
        <end position="253"/>
    </location>
</feature>
<feature type="transmembrane region" description="Helical" evidence="1">
    <location>
        <begin position="196"/>
        <end position="220"/>
    </location>
</feature>
<name>A0A812AM29_ACAPH</name>
<keyword evidence="1" id="KW-0472">Membrane</keyword>